<accession>A0ABU1TQ27</accession>
<protein>
    <submittedName>
        <fullName evidence="1">Uncharacterized protein</fullName>
    </submittedName>
</protein>
<gene>
    <name evidence="1" type="ORF">J2X31_002068</name>
</gene>
<comment type="caution">
    <text evidence="1">The sequence shown here is derived from an EMBL/GenBank/DDBJ whole genome shotgun (WGS) entry which is preliminary data.</text>
</comment>
<dbReference type="RefSeq" id="WP_310026489.1">
    <property type="nucleotide sequence ID" value="NZ_JAVDVI010000008.1"/>
</dbReference>
<dbReference type="EMBL" id="JAVDVI010000008">
    <property type="protein sequence ID" value="MDR6968053.1"/>
    <property type="molecule type" value="Genomic_DNA"/>
</dbReference>
<reference evidence="1 2" key="1">
    <citation type="submission" date="2023-07" db="EMBL/GenBank/DDBJ databases">
        <title>Sorghum-associated microbial communities from plants grown in Nebraska, USA.</title>
        <authorList>
            <person name="Schachtman D."/>
        </authorList>
    </citation>
    <scope>NUCLEOTIDE SEQUENCE [LARGE SCALE GENOMIC DNA]</scope>
    <source>
        <strain evidence="1 2">3773</strain>
    </source>
</reference>
<proteinExistence type="predicted"/>
<evidence type="ECO:0000313" key="2">
    <source>
        <dbReference type="Proteomes" id="UP001255185"/>
    </source>
</evidence>
<evidence type="ECO:0000313" key="1">
    <source>
        <dbReference type="EMBL" id="MDR6968053.1"/>
    </source>
</evidence>
<organism evidence="1 2">
    <name type="scientific">Flavobacterium arsenatis</name>
    <dbReference type="NCBI Taxonomy" id="1484332"/>
    <lineage>
        <taxon>Bacteria</taxon>
        <taxon>Pseudomonadati</taxon>
        <taxon>Bacteroidota</taxon>
        <taxon>Flavobacteriia</taxon>
        <taxon>Flavobacteriales</taxon>
        <taxon>Flavobacteriaceae</taxon>
        <taxon>Flavobacterium</taxon>
    </lineage>
</organism>
<name>A0ABU1TQ27_9FLAO</name>
<keyword evidence="2" id="KW-1185">Reference proteome</keyword>
<sequence>MKNIFYIVILLFYLNGYAQKYFPKLNNLFLQQSGSESLFSDDLNYFREGLLAANNKLFYKDLQTSNSRNAAFYSTSLIPRFITEVNFLETGMLLKFNAKSKDEFPSFPVIFNEFFDSNDGGKFGQGTIDIFDGGISLAFTDKQISTSSKKQNDEKPEFIVKKISYKINKDKLSIELDGNFKTDISIKKQKFAKDLLQKLKIEVVKQSFIVSCINPSNNKDILIIEFKSK</sequence>
<dbReference type="Proteomes" id="UP001255185">
    <property type="component" value="Unassembled WGS sequence"/>
</dbReference>